<sequence>MIIREVGVNDVIKLQEISINTFVETFAKDNTEQDMKTYLEQRLSQQKLSEEVANPNMKFYFAEIDGEIIGYLKLNFSDAQTELQDHSAVEIERIYVLNNFQNKGVGKELYQYAVNIAVKRKAKYIWLGVWEHNHKAIKFYQKNGFVVFDKHIFQLGSDAQTDWLMKKEL</sequence>
<dbReference type="InterPro" id="IPR016181">
    <property type="entry name" value="Acyl_CoA_acyltransferase"/>
</dbReference>
<proteinExistence type="predicted"/>
<dbReference type="PANTHER" id="PTHR42919:SF8">
    <property type="entry name" value="N-ALPHA-ACETYLTRANSFERASE 50"/>
    <property type="match status" value="1"/>
</dbReference>
<reference evidence="4 5" key="1">
    <citation type="submission" date="2014-11" db="EMBL/GenBank/DDBJ databases">
        <title>Pan-genome of Gallibacterium spp.</title>
        <authorList>
            <person name="Kudirkiene E."/>
            <person name="Bojesen A.M."/>
        </authorList>
    </citation>
    <scope>NUCLEOTIDE SEQUENCE [LARGE SCALE GENOMIC DNA]</scope>
    <source>
        <strain evidence="4 5">F150</strain>
    </source>
</reference>
<keyword evidence="1 4" id="KW-0808">Transferase</keyword>
<dbReference type="Gene3D" id="3.40.630.30">
    <property type="match status" value="1"/>
</dbReference>
<keyword evidence="5" id="KW-1185">Reference proteome</keyword>
<organism evidence="4 5">
    <name type="scientific">Gallibacterium salpingitidis</name>
    <dbReference type="NCBI Taxonomy" id="505341"/>
    <lineage>
        <taxon>Bacteria</taxon>
        <taxon>Pseudomonadati</taxon>
        <taxon>Pseudomonadota</taxon>
        <taxon>Gammaproteobacteria</taxon>
        <taxon>Pasteurellales</taxon>
        <taxon>Pasteurellaceae</taxon>
        <taxon>Gallibacterium</taxon>
    </lineage>
</organism>
<evidence type="ECO:0000256" key="1">
    <source>
        <dbReference type="ARBA" id="ARBA00022679"/>
    </source>
</evidence>
<dbReference type="PATRIC" id="fig|505341.3.peg.2032"/>
<dbReference type="PANTHER" id="PTHR42919">
    <property type="entry name" value="N-ALPHA-ACETYLTRANSFERASE"/>
    <property type="match status" value="1"/>
</dbReference>
<dbReference type="Proteomes" id="UP000092649">
    <property type="component" value="Unassembled WGS sequence"/>
</dbReference>
<dbReference type="EMBL" id="JTJL01000059">
    <property type="protein sequence ID" value="OBW91766.1"/>
    <property type="molecule type" value="Genomic_DNA"/>
</dbReference>
<dbReference type="OrthoDB" id="9796919at2"/>
<protein>
    <submittedName>
        <fullName evidence="4">GNAT family acetyltransferase</fullName>
    </submittedName>
</protein>
<evidence type="ECO:0000259" key="3">
    <source>
        <dbReference type="PROSITE" id="PS51186"/>
    </source>
</evidence>
<dbReference type="GO" id="GO:0016747">
    <property type="term" value="F:acyltransferase activity, transferring groups other than amino-acyl groups"/>
    <property type="evidence" value="ECO:0007669"/>
    <property type="project" value="InterPro"/>
</dbReference>
<accession>A0A1A7NQG7</accession>
<evidence type="ECO:0000313" key="5">
    <source>
        <dbReference type="Proteomes" id="UP000092649"/>
    </source>
</evidence>
<evidence type="ECO:0000256" key="2">
    <source>
        <dbReference type="ARBA" id="ARBA00023315"/>
    </source>
</evidence>
<comment type="caution">
    <text evidence="4">The sequence shown here is derived from an EMBL/GenBank/DDBJ whole genome shotgun (WGS) entry which is preliminary data.</text>
</comment>
<dbReference type="PROSITE" id="PS51186">
    <property type="entry name" value="GNAT"/>
    <property type="match status" value="1"/>
</dbReference>
<gene>
    <name evidence="4" type="ORF">QS62_10165</name>
</gene>
<keyword evidence="2" id="KW-0012">Acyltransferase</keyword>
<feature type="domain" description="N-acetyltransferase" evidence="3">
    <location>
        <begin position="1"/>
        <end position="169"/>
    </location>
</feature>
<dbReference type="InterPro" id="IPR000182">
    <property type="entry name" value="GNAT_dom"/>
</dbReference>
<dbReference type="SUPFAM" id="SSF55729">
    <property type="entry name" value="Acyl-CoA N-acyltransferases (Nat)"/>
    <property type="match status" value="1"/>
</dbReference>
<dbReference type="InterPro" id="IPR051556">
    <property type="entry name" value="N-term/lysine_N-AcTrnsfr"/>
</dbReference>
<evidence type="ECO:0000313" key="4">
    <source>
        <dbReference type="EMBL" id="OBW91766.1"/>
    </source>
</evidence>
<dbReference type="CDD" id="cd04301">
    <property type="entry name" value="NAT_SF"/>
    <property type="match status" value="1"/>
</dbReference>
<dbReference type="AlphaFoldDB" id="A0A1A7NQG7"/>
<name>A0A1A7NQG7_9PAST</name>
<dbReference type="Pfam" id="PF00583">
    <property type="entry name" value="Acetyltransf_1"/>
    <property type="match status" value="1"/>
</dbReference>